<sequence>MKFIKQVGLLFLVTIILGSCVSQKNVAYFQTPNPSSDSASFEISNLYAATIQPSDILSIDISSLSQEASLMVNPHLPMQAASVTQQATQYNNPPAAIGYLVDNQGQVTIPLIGKVKVSGLTTFVAADTITRRLDNLLVQPTVNIRILNFKISVLGEVVRPAVYTIPNEKVSIPEAIAMAGDLTIYAKRDNILLVREVNGKRTFNRIDITQRNLFNSPFYYLHPNDILYIEPGKGRITSSDRSIQLAPIIISGLTLIATLLLAALKK</sequence>
<dbReference type="Pfam" id="PF10531">
    <property type="entry name" value="SLBB"/>
    <property type="match status" value="1"/>
</dbReference>
<dbReference type="OrthoDB" id="662756at2"/>
<dbReference type="Gene3D" id="3.10.560.10">
    <property type="entry name" value="Outer membrane lipoprotein wza domain like"/>
    <property type="match status" value="1"/>
</dbReference>
<dbReference type="PANTHER" id="PTHR33619">
    <property type="entry name" value="POLYSACCHARIDE EXPORT PROTEIN GFCE-RELATED"/>
    <property type="match status" value="1"/>
</dbReference>
<dbReference type="PANTHER" id="PTHR33619:SF3">
    <property type="entry name" value="POLYSACCHARIDE EXPORT PROTEIN GFCE-RELATED"/>
    <property type="match status" value="1"/>
</dbReference>
<evidence type="ECO:0000313" key="6">
    <source>
        <dbReference type="Proteomes" id="UP000539265"/>
    </source>
</evidence>
<accession>A0A839SAV3</accession>
<organism evidence="5 6">
    <name type="scientific">Mucilaginibacter gotjawali</name>
    <dbReference type="NCBI Taxonomy" id="1550579"/>
    <lineage>
        <taxon>Bacteria</taxon>
        <taxon>Pseudomonadati</taxon>
        <taxon>Bacteroidota</taxon>
        <taxon>Sphingobacteriia</taxon>
        <taxon>Sphingobacteriales</taxon>
        <taxon>Sphingobacteriaceae</taxon>
        <taxon>Mucilaginibacter</taxon>
    </lineage>
</organism>
<evidence type="ECO:0000256" key="1">
    <source>
        <dbReference type="ARBA" id="ARBA00022729"/>
    </source>
</evidence>
<dbReference type="EMBL" id="JACHWX010000002">
    <property type="protein sequence ID" value="MBB3054373.1"/>
    <property type="molecule type" value="Genomic_DNA"/>
</dbReference>
<reference evidence="5" key="1">
    <citation type="submission" date="2020-08" db="EMBL/GenBank/DDBJ databases">
        <title>Genomic Encyclopedia of Type Strains, Phase III (KMG-III): the genomes of soil and plant-associated and newly described type strains.</title>
        <authorList>
            <person name="Whitman W."/>
        </authorList>
    </citation>
    <scope>NUCLEOTIDE SEQUENCE [LARGE SCALE GENOMIC DNA]</scope>
    <source>
        <strain evidence="5">CECT 8628</strain>
    </source>
</reference>
<dbReference type="Pfam" id="PF02563">
    <property type="entry name" value="Poly_export"/>
    <property type="match status" value="1"/>
</dbReference>
<evidence type="ECO:0000256" key="2">
    <source>
        <dbReference type="SAM" id="Phobius"/>
    </source>
</evidence>
<evidence type="ECO:0000313" key="5">
    <source>
        <dbReference type="EMBL" id="MBB3054373.1"/>
    </source>
</evidence>
<keyword evidence="2" id="KW-0812">Transmembrane</keyword>
<keyword evidence="2" id="KW-0472">Membrane</keyword>
<dbReference type="GO" id="GO:0015159">
    <property type="term" value="F:polysaccharide transmembrane transporter activity"/>
    <property type="evidence" value="ECO:0007669"/>
    <property type="project" value="InterPro"/>
</dbReference>
<proteinExistence type="predicted"/>
<dbReference type="PROSITE" id="PS51257">
    <property type="entry name" value="PROKAR_LIPOPROTEIN"/>
    <property type="match status" value="1"/>
</dbReference>
<feature type="transmembrane region" description="Helical" evidence="2">
    <location>
        <begin position="245"/>
        <end position="264"/>
    </location>
</feature>
<feature type="domain" description="Soluble ligand binding" evidence="4">
    <location>
        <begin position="151"/>
        <end position="200"/>
    </location>
</feature>
<keyword evidence="1" id="KW-0732">Signal</keyword>
<comment type="caution">
    <text evidence="5">The sequence shown here is derived from an EMBL/GenBank/DDBJ whole genome shotgun (WGS) entry which is preliminary data.</text>
</comment>
<dbReference type="RefSeq" id="WP_157750772.1">
    <property type="nucleotide sequence ID" value="NZ_AP017313.1"/>
</dbReference>
<name>A0A839SAV3_9SPHI</name>
<evidence type="ECO:0000259" key="4">
    <source>
        <dbReference type="Pfam" id="PF10531"/>
    </source>
</evidence>
<dbReference type="Proteomes" id="UP000539265">
    <property type="component" value="Unassembled WGS sequence"/>
</dbReference>
<feature type="domain" description="Polysaccharide export protein N-terminal" evidence="3">
    <location>
        <begin position="48"/>
        <end position="146"/>
    </location>
</feature>
<dbReference type="InterPro" id="IPR019554">
    <property type="entry name" value="Soluble_ligand-bd"/>
</dbReference>
<dbReference type="Gene3D" id="3.30.1950.10">
    <property type="entry name" value="wza like domain"/>
    <property type="match status" value="1"/>
</dbReference>
<gene>
    <name evidence="5" type="ORF">FHS11_000783</name>
</gene>
<protein>
    <submittedName>
        <fullName evidence="5">Polysaccharide export outer membrane protein</fullName>
    </submittedName>
</protein>
<evidence type="ECO:0000259" key="3">
    <source>
        <dbReference type="Pfam" id="PF02563"/>
    </source>
</evidence>
<keyword evidence="6" id="KW-1185">Reference proteome</keyword>
<dbReference type="AlphaFoldDB" id="A0A839SAV3"/>
<dbReference type="InterPro" id="IPR003715">
    <property type="entry name" value="Poly_export_N"/>
</dbReference>
<dbReference type="InterPro" id="IPR049712">
    <property type="entry name" value="Poly_export"/>
</dbReference>
<keyword evidence="2" id="KW-1133">Transmembrane helix</keyword>